<dbReference type="AlphaFoldDB" id="A0A9X4RL79"/>
<proteinExistence type="predicted"/>
<keyword evidence="3" id="KW-1185">Reference proteome</keyword>
<dbReference type="RefSeq" id="WP_009626754.1">
    <property type="nucleotide sequence ID" value="NZ_VBTY01000058.1"/>
</dbReference>
<reference evidence="2" key="1">
    <citation type="submission" date="2019-05" db="EMBL/GenBank/DDBJ databases">
        <title>Whole genome sequencing of Pseudanabaena catenata USMAC16.</title>
        <authorList>
            <person name="Khan Z."/>
            <person name="Omar W.M."/>
            <person name="Convey P."/>
            <person name="Merican F."/>
            <person name="Najimudin N."/>
        </authorList>
    </citation>
    <scope>NUCLEOTIDE SEQUENCE</scope>
    <source>
        <strain evidence="2">USMAC16</strain>
    </source>
</reference>
<feature type="domain" description="Putative restriction endonuclease" evidence="1">
    <location>
        <begin position="11"/>
        <end position="165"/>
    </location>
</feature>
<evidence type="ECO:0000313" key="3">
    <source>
        <dbReference type="Proteomes" id="UP001152872"/>
    </source>
</evidence>
<keyword evidence="2" id="KW-0378">Hydrolase</keyword>
<dbReference type="EMBL" id="VBTY01000058">
    <property type="protein sequence ID" value="MDG3494669.1"/>
    <property type="molecule type" value="Genomic_DNA"/>
</dbReference>
<organism evidence="2 3">
    <name type="scientific">Pseudanabaena catenata USMAC16</name>
    <dbReference type="NCBI Taxonomy" id="1855837"/>
    <lineage>
        <taxon>Bacteria</taxon>
        <taxon>Bacillati</taxon>
        <taxon>Cyanobacteriota</taxon>
        <taxon>Cyanophyceae</taxon>
        <taxon>Pseudanabaenales</taxon>
        <taxon>Pseudanabaenaceae</taxon>
        <taxon>Pseudanabaena</taxon>
    </lineage>
</organism>
<gene>
    <name evidence="2" type="ORF">FEV09_08855</name>
</gene>
<dbReference type="Pfam" id="PF05685">
    <property type="entry name" value="Uma2"/>
    <property type="match status" value="1"/>
</dbReference>
<dbReference type="Gene3D" id="3.90.1570.10">
    <property type="entry name" value="tt1808, chain A"/>
    <property type="match status" value="1"/>
</dbReference>
<accession>A0A9X4RL79</accession>
<comment type="caution">
    <text evidence="2">The sequence shown here is derived from an EMBL/GenBank/DDBJ whole genome shotgun (WGS) entry which is preliminary data.</text>
</comment>
<evidence type="ECO:0000259" key="1">
    <source>
        <dbReference type="Pfam" id="PF05685"/>
    </source>
</evidence>
<dbReference type="GO" id="GO:0004519">
    <property type="term" value="F:endonuclease activity"/>
    <property type="evidence" value="ECO:0007669"/>
    <property type="project" value="UniProtKB-KW"/>
</dbReference>
<dbReference type="PANTHER" id="PTHR36558">
    <property type="entry name" value="GLR1098 PROTEIN"/>
    <property type="match status" value="1"/>
</dbReference>
<dbReference type="Proteomes" id="UP001152872">
    <property type="component" value="Unassembled WGS sequence"/>
</dbReference>
<sequence length="184" mass="20981">MLARQPELTYSEYLAYEQASPKKHEFVNGQAYAMAGASEDHNLLVGGLFSRIWNHLRGKPCRVFSSDMKLTIASANNATYYPDVMVVCDRTDSDPYVKLKPCLLIEVLSPSTAMLDRREKLFNYQKLESLQEYVMVSQTEIKVDLYRRDPEGWLVQSLSIGESIQMQSIDLAIALADIYEDIEL</sequence>
<dbReference type="SUPFAM" id="SSF52980">
    <property type="entry name" value="Restriction endonuclease-like"/>
    <property type="match status" value="1"/>
</dbReference>
<evidence type="ECO:0000313" key="2">
    <source>
        <dbReference type="EMBL" id="MDG3494669.1"/>
    </source>
</evidence>
<protein>
    <submittedName>
        <fullName evidence="2">Uma2 family endonuclease</fullName>
    </submittedName>
</protein>
<dbReference type="InterPro" id="IPR008538">
    <property type="entry name" value="Uma2"/>
</dbReference>
<dbReference type="InterPro" id="IPR012296">
    <property type="entry name" value="Nuclease_put_TT1808"/>
</dbReference>
<name>A0A9X4RL79_9CYAN</name>
<dbReference type="PANTHER" id="PTHR36558:SF1">
    <property type="entry name" value="RESTRICTION ENDONUCLEASE DOMAIN-CONTAINING PROTEIN-RELATED"/>
    <property type="match status" value="1"/>
</dbReference>
<keyword evidence="2" id="KW-0255">Endonuclease</keyword>
<dbReference type="CDD" id="cd06260">
    <property type="entry name" value="DUF820-like"/>
    <property type="match status" value="1"/>
</dbReference>
<dbReference type="InterPro" id="IPR011335">
    <property type="entry name" value="Restrct_endonuc-II-like"/>
</dbReference>
<keyword evidence="2" id="KW-0540">Nuclease</keyword>